<name>A0A370KFY8_9HYPH</name>
<organism evidence="1 2">
    <name type="scientific">Rhizobium grahamii</name>
    <dbReference type="NCBI Taxonomy" id="1120045"/>
    <lineage>
        <taxon>Bacteria</taxon>
        <taxon>Pseudomonadati</taxon>
        <taxon>Pseudomonadota</taxon>
        <taxon>Alphaproteobacteria</taxon>
        <taxon>Hyphomicrobiales</taxon>
        <taxon>Rhizobiaceae</taxon>
        <taxon>Rhizobium/Agrobacterium group</taxon>
        <taxon>Rhizobium</taxon>
    </lineage>
</organism>
<dbReference type="AlphaFoldDB" id="A0A370KFY8"/>
<evidence type="ECO:0000313" key="1">
    <source>
        <dbReference type="EMBL" id="RDJ03532.1"/>
    </source>
</evidence>
<sequence>MLTRFEIQAGQDGTNLLAIVDKTNGLVAVVGDVRLYGLDWEEADDLVDLLNLLYLEQKSATVQQRTVSPDIDSAPEEVRNALS</sequence>
<reference evidence="1 2" key="1">
    <citation type="submission" date="2017-03" db="EMBL/GenBank/DDBJ databases">
        <title>Genome analysis of Rhizobial strains effectives or ineffectives for nitrogen fixation isolated from bean seeds.</title>
        <authorList>
            <person name="Peralta H."/>
            <person name="Aguilar-Vera A."/>
            <person name="Mora Y."/>
            <person name="Vargas-Lagunas C."/>
            <person name="Girard L."/>
            <person name="Mora J."/>
        </authorList>
    </citation>
    <scope>NUCLEOTIDE SEQUENCE [LARGE SCALE GENOMIC DNA]</scope>
    <source>
        <strain evidence="1 2">CCGM3</strain>
    </source>
</reference>
<dbReference type="RefSeq" id="WP_114715498.1">
    <property type="nucleotide sequence ID" value="NZ_KZ857269.1"/>
</dbReference>
<dbReference type="Proteomes" id="UP000254939">
    <property type="component" value="Unassembled WGS sequence"/>
</dbReference>
<protein>
    <submittedName>
        <fullName evidence="1">Uncharacterized protein</fullName>
    </submittedName>
</protein>
<accession>A0A370KFY8</accession>
<gene>
    <name evidence="1" type="ORF">B5K06_29450</name>
</gene>
<proteinExistence type="predicted"/>
<comment type="caution">
    <text evidence="1">The sequence shown here is derived from an EMBL/GenBank/DDBJ whole genome shotgun (WGS) entry which is preliminary data.</text>
</comment>
<dbReference type="EMBL" id="NAAC01000042">
    <property type="protein sequence ID" value="RDJ03532.1"/>
    <property type="molecule type" value="Genomic_DNA"/>
</dbReference>
<evidence type="ECO:0000313" key="2">
    <source>
        <dbReference type="Proteomes" id="UP000254939"/>
    </source>
</evidence>